<dbReference type="VEuPathDB" id="VectorBase:ASIC013552"/>
<evidence type="ECO:0000313" key="3">
    <source>
        <dbReference type="Proteomes" id="UP000030765"/>
    </source>
</evidence>
<gene>
    <name evidence="1" type="ORF">ZHAS_00013552</name>
</gene>
<evidence type="ECO:0000313" key="2">
    <source>
        <dbReference type="EnsemblMetazoa" id="ASIC013552-PA"/>
    </source>
</evidence>
<organism evidence="1">
    <name type="scientific">Anopheles sinensis</name>
    <name type="common">Mosquito</name>
    <dbReference type="NCBI Taxonomy" id="74873"/>
    <lineage>
        <taxon>Eukaryota</taxon>
        <taxon>Metazoa</taxon>
        <taxon>Ecdysozoa</taxon>
        <taxon>Arthropoda</taxon>
        <taxon>Hexapoda</taxon>
        <taxon>Insecta</taxon>
        <taxon>Pterygota</taxon>
        <taxon>Neoptera</taxon>
        <taxon>Endopterygota</taxon>
        <taxon>Diptera</taxon>
        <taxon>Nematocera</taxon>
        <taxon>Culicoidea</taxon>
        <taxon>Culicidae</taxon>
        <taxon>Anophelinae</taxon>
        <taxon>Anopheles</taxon>
    </lineage>
</organism>
<dbReference type="AlphaFoldDB" id="A0A084W5S2"/>
<reference evidence="1 3" key="1">
    <citation type="journal article" date="2014" name="BMC Genomics">
        <title>Genome sequence of Anopheles sinensis provides insight into genetics basis of mosquito competence for malaria parasites.</title>
        <authorList>
            <person name="Zhou D."/>
            <person name="Zhang D."/>
            <person name="Ding G."/>
            <person name="Shi L."/>
            <person name="Hou Q."/>
            <person name="Ye Y."/>
            <person name="Xu Y."/>
            <person name="Zhou H."/>
            <person name="Xiong C."/>
            <person name="Li S."/>
            <person name="Yu J."/>
            <person name="Hong S."/>
            <person name="Yu X."/>
            <person name="Zou P."/>
            <person name="Chen C."/>
            <person name="Chang X."/>
            <person name="Wang W."/>
            <person name="Lv Y."/>
            <person name="Sun Y."/>
            <person name="Ma L."/>
            <person name="Shen B."/>
            <person name="Zhu C."/>
        </authorList>
    </citation>
    <scope>NUCLEOTIDE SEQUENCE [LARGE SCALE GENOMIC DNA]</scope>
</reference>
<dbReference type="Proteomes" id="UP000030765">
    <property type="component" value="Unassembled WGS sequence"/>
</dbReference>
<dbReference type="EMBL" id="KE525305">
    <property type="protein sequence ID" value="KFB45566.1"/>
    <property type="molecule type" value="Genomic_DNA"/>
</dbReference>
<accession>A0A084W5S2</accession>
<reference evidence="2" key="2">
    <citation type="submission" date="2020-05" db="UniProtKB">
        <authorList>
            <consortium name="EnsemblMetazoa"/>
        </authorList>
    </citation>
    <scope>IDENTIFICATION</scope>
</reference>
<evidence type="ECO:0000313" key="1">
    <source>
        <dbReference type="EMBL" id="KFB45566.1"/>
    </source>
</evidence>
<proteinExistence type="predicted"/>
<sequence>MPGDVFVCLVPAVPFACLPEADAPVLSRSELVYHPDIRLTYPKGNVCVCGSIRVPVPRSERITTLARA</sequence>
<dbReference type="EMBL" id="ATLV01020691">
    <property type="status" value="NOT_ANNOTATED_CDS"/>
    <property type="molecule type" value="Genomic_DNA"/>
</dbReference>
<keyword evidence="3" id="KW-1185">Reference proteome</keyword>
<name>A0A084W5S2_ANOSI</name>
<dbReference type="EnsemblMetazoa" id="ASIC013552-RA">
    <property type="protein sequence ID" value="ASIC013552-PA"/>
    <property type="gene ID" value="ASIC013552"/>
</dbReference>
<protein>
    <submittedName>
        <fullName evidence="1 2">Uncharacterized protein</fullName>
    </submittedName>
</protein>